<name>A0A822YI63_NELNU</name>
<proteinExistence type="predicted"/>
<dbReference type="AlphaFoldDB" id="A0A822YI63"/>
<evidence type="ECO:0000313" key="1">
    <source>
        <dbReference type="EMBL" id="DAD30969.1"/>
    </source>
</evidence>
<organism evidence="1 2">
    <name type="scientific">Nelumbo nucifera</name>
    <name type="common">Sacred lotus</name>
    <dbReference type="NCBI Taxonomy" id="4432"/>
    <lineage>
        <taxon>Eukaryota</taxon>
        <taxon>Viridiplantae</taxon>
        <taxon>Streptophyta</taxon>
        <taxon>Embryophyta</taxon>
        <taxon>Tracheophyta</taxon>
        <taxon>Spermatophyta</taxon>
        <taxon>Magnoliopsida</taxon>
        <taxon>Proteales</taxon>
        <taxon>Nelumbonaceae</taxon>
        <taxon>Nelumbo</taxon>
    </lineage>
</organism>
<gene>
    <name evidence="1" type="ORF">HUJ06_009820</name>
</gene>
<keyword evidence="2" id="KW-1185">Reference proteome</keyword>
<comment type="caution">
    <text evidence="1">The sequence shown here is derived from an EMBL/GenBank/DDBJ whole genome shotgun (WGS) entry which is preliminary data.</text>
</comment>
<reference evidence="1 2" key="1">
    <citation type="journal article" date="2020" name="Mol. Biol. Evol.">
        <title>Distinct Expression and Methylation Patterns for Genes with Different Fates following a Single Whole-Genome Duplication in Flowering Plants.</title>
        <authorList>
            <person name="Shi T."/>
            <person name="Rahmani R.S."/>
            <person name="Gugger P.F."/>
            <person name="Wang M."/>
            <person name="Li H."/>
            <person name="Zhang Y."/>
            <person name="Li Z."/>
            <person name="Wang Q."/>
            <person name="Van de Peer Y."/>
            <person name="Marchal K."/>
            <person name="Chen J."/>
        </authorList>
    </citation>
    <scope>NUCLEOTIDE SEQUENCE [LARGE SCALE GENOMIC DNA]</scope>
    <source>
        <tissue evidence="1">Leaf</tissue>
    </source>
</reference>
<protein>
    <submittedName>
        <fullName evidence="1">Uncharacterized protein</fullName>
    </submittedName>
</protein>
<dbReference type="EMBL" id="DUZY01000003">
    <property type="protein sequence ID" value="DAD30969.1"/>
    <property type="molecule type" value="Genomic_DNA"/>
</dbReference>
<dbReference type="Proteomes" id="UP000607653">
    <property type="component" value="Unassembled WGS sequence"/>
</dbReference>
<accession>A0A822YI63</accession>
<evidence type="ECO:0000313" key="2">
    <source>
        <dbReference type="Proteomes" id="UP000607653"/>
    </source>
</evidence>
<sequence>MKEIFSGDWILQKVQFQETVDILHSYSGGAWDPHDQNAVPTTCDSSIQFWDTKDDEEDEFN</sequence>